<reference evidence="1 2" key="1">
    <citation type="submission" date="2013-12" db="EMBL/GenBank/DDBJ databases">
        <title>Ecological redundancy of diverse viral populations within a natural community.</title>
        <authorList>
            <person name="Gregory A.C."/>
            <person name="LaButti K."/>
            <person name="Copeland A."/>
            <person name="Woyke T."/>
            <person name="Sullivan M.B."/>
        </authorList>
    </citation>
    <scope>NUCLEOTIDE SEQUENCE [LARGE SCALE GENOMIC DNA]</scope>
    <source>
        <strain evidence="1">Syn7803US23</strain>
    </source>
</reference>
<evidence type="ECO:0000313" key="2">
    <source>
        <dbReference type="Proteomes" id="UP000185285"/>
    </source>
</evidence>
<dbReference type="EMBL" id="KJ019089">
    <property type="protein sequence ID" value="AIX28431.1"/>
    <property type="molecule type" value="Genomic_DNA"/>
</dbReference>
<sequence>MPVNLREFDSLGGFSIDQTTIIDKDKNAKELNSLEIKNSFYADSKSVKYILRGANSGSLQLDDVGTLINIENNTINFITGQIIAVNPNGTLFAKKLESAVFCNGSGAVSISSTLETTIKDDIPEGETWDVVPLGSVNNFTYNTTRAGTTSNIKWIAMTDVVSIAWS</sequence>
<gene>
    <name evidence="1" type="ORF">Syn7803US23_87</name>
</gene>
<evidence type="ECO:0000313" key="1">
    <source>
        <dbReference type="EMBL" id="AIX28431.1"/>
    </source>
</evidence>
<proteinExistence type="predicted"/>
<keyword evidence="2" id="KW-1185">Reference proteome</keyword>
<protein>
    <submittedName>
        <fullName evidence="1">Structural protein</fullName>
    </submittedName>
</protein>
<name>A0A0E3FJ53_9CAUD</name>
<organism evidence="1 2">
    <name type="scientific">Synechococcus phage ACG-2014j</name>
    <dbReference type="NCBI Taxonomy" id="1493514"/>
    <lineage>
        <taxon>Viruses</taxon>
        <taxon>Duplodnaviria</taxon>
        <taxon>Heunggongvirae</taxon>
        <taxon>Uroviricota</taxon>
        <taxon>Caudoviricetes</taxon>
        <taxon>Pantevenvirales</taxon>
        <taxon>Kyanoviridae</taxon>
        <taxon>Potamoivirus</taxon>
        <taxon>Potamoivirus tusconj</taxon>
    </lineage>
</organism>
<accession>A0A0E3FJ53</accession>
<dbReference type="Proteomes" id="UP000185285">
    <property type="component" value="Segment"/>
</dbReference>